<evidence type="ECO:0000313" key="27">
    <source>
        <dbReference type="EMBL" id="CAD7656806.1"/>
    </source>
</evidence>
<evidence type="ECO:0000256" key="22">
    <source>
        <dbReference type="ARBA" id="ARBA00031431"/>
    </source>
</evidence>
<evidence type="ECO:0000256" key="18">
    <source>
        <dbReference type="ARBA" id="ARBA00023136"/>
    </source>
</evidence>
<proteinExistence type="inferred from homology"/>
<evidence type="ECO:0000256" key="11">
    <source>
        <dbReference type="ARBA" id="ARBA00022475"/>
    </source>
</evidence>
<dbReference type="Pfam" id="PF16979">
    <property type="entry name" value="SIN1_PH"/>
    <property type="match status" value="1"/>
</dbReference>
<dbReference type="InterPro" id="IPR032679">
    <property type="entry name" value="Sin1_N"/>
</dbReference>
<dbReference type="Pfam" id="PF16978">
    <property type="entry name" value="CRIM"/>
    <property type="match status" value="1"/>
</dbReference>
<dbReference type="PANTHER" id="PTHR13335:SF1">
    <property type="entry name" value="TARGET OF RAPAMYCIN COMPLEX 2 SUBUNIT MAPKAP1"/>
    <property type="match status" value="1"/>
</dbReference>
<organism evidence="27">
    <name type="scientific">Oppiella nova</name>
    <dbReference type="NCBI Taxonomy" id="334625"/>
    <lineage>
        <taxon>Eukaryota</taxon>
        <taxon>Metazoa</taxon>
        <taxon>Ecdysozoa</taxon>
        <taxon>Arthropoda</taxon>
        <taxon>Chelicerata</taxon>
        <taxon>Arachnida</taxon>
        <taxon>Acari</taxon>
        <taxon>Acariformes</taxon>
        <taxon>Sarcoptiformes</taxon>
        <taxon>Oribatida</taxon>
        <taxon>Brachypylina</taxon>
        <taxon>Oppioidea</taxon>
        <taxon>Oppiidae</taxon>
        <taxon>Oppiella</taxon>
    </lineage>
</organism>
<evidence type="ECO:0000256" key="17">
    <source>
        <dbReference type="ARBA" id="ARBA00023128"/>
    </source>
</evidence>
<feature type="domain" description="CRIM" evidence="24">
    <location>
        <begin position="149"/>
        <end position="280"/>
    </location>
</feature>
<dbReference type="GO" id="GO:0031902">
    <property type="term" value="C:late endosome membrane"/>
    <property type="evidence" value="ECO:0007669"/>
    <property type="project" value="UniProtKB-SubCell"/>
</dbReference>
<dbReference type="GO" id="GO:0048471">
    <property type="term" value="C:perinuclear region of cytoplasm"/>
    <property type="evidence" value="ECO:0007669"/>
    <property type="project" value="UniProtKB-SubCell"/>
</dbReference>
<evidence type="ECO:0000259" key="25">
    <source>
        <dbReference type="Pfam" id="PF16979"/>
    </source>
</evidence>
<evidence type="ECO:0000256" key="13">
    <source>
        <dbReference type="ARBA" id="ARBA00022753"/>
    </source>
</evidence>
<dbReference type="InterPro" id="IPR031567">
    <property type="entry name" value="CRIM_dom"/>
</dbReference>
<comment type="similarity">
    <text evidence="9">Belongs to the SIN1 family.</text>
</comment>
<dbReference type="InterPro" id="IPR008828">
    <property type="entry name" value="Sin1/Avo1"/>
</dbReference>
<keyword evidence="11" id="KW-1003">Cell membrane</keyword>
<dbReference type="GO" id="GO:0005789">
    <property type="term" value="C:endoplasmic reticulum membrane"/>
    <property type="evidence" value="ECO:0007669"/>
    <property type="project" value="UniProtKB-SubCell"/>
</dbReference>
<evidence type="ECO:0000256" key="9">
    <source>
        <dbReference type="ARBA" id="ARBA00009407"/>
    </source>
</evidence>
<feature type="domain" description="Target of rapamycin complex 2 subunit MAPKAP1-like Ras-binding" evidence="26">
    <location>
        <begin position="291"/>
        <end position="354"/>
    </location>
</feature>
<evidence type="ECO:0000256" key="21">
    <source>
        <dbReference type="ARBA" id="ARBA00023765"/>
    </source>
</evidence>
<evidence type="ECO:0000256" key="1">
    <source>
        <dbReference type="ARBA" id="ARBA00004123"/>
    </source>
</evidence>
<evidence type="ECO:0000256" key="8">
    <source>
        <dbReference type="ARBA" id="ARBA00004633"/>
    </source>
</evidence>
<dbReference type="Pfam" id="PF25322">
    <property type="entry name" value="RBD_SIN1"/>
    <property type="match status" value="1"/>
</dbReference>
<dbReference type="AlphaFoldDB" id="A0A7R9MBU6"/>
<evidence type="ECO:0000256" key="15">
    <source>
        <dbReference type="ARBA" id="ARBA00022824"/>
    </source>
</evidence>
<evidence type="ECO:0000256" key="16">
    <source>
        <dbReference type="ARBA" id="ARBA00023034"/>
    </source>
</evidence>
<comment type="subcellular location">
    <subcellularLocation>
        <location evidence="2">Cell membrane</location>
        <topology evidence="2">Peripheral membrane protein</topology>
    </subcellularLocation>
    <subcellularLocation>
        <location evidence="7">Cytoplasm</location>
        <location evidence="7">Perinuclear region</location>
    </subcellularLocation>
    <subcellularLocation>
        <location evidence="3">Early endosome membrane</location>
        <topology evidence="3">Peripheral membrane protein</topology>
    </subcellularLocation>
    <subcellularLocation>
        <location evidence="5">Endoplasmic reticulum membrane</location>
        <topology evidence="5">Peripheral membrane protein</topology>
    </subcellularLocation>
    <subcellularLocation>
        <location evidence="4">Golgi apparatus membrane</location>
        <topology evidence="4">Peripheral membrane protein</topology>
    </subcellularLocation>
    <subcellularLocation>
        <location evidence="8">Late endosome membrane</location>
        <topology evidence="8">Peripheral membrane protein</topology>
    </subcellularLocation>
    <subcellularLocation>
        <location evidence="21">Lysosome membrane</location>
        <topology evidence="21">Peripheral membrane protein</topology>
    </subcellularLocation>
    <subcellularLocation>
        <location evidence="6">Mitochondrion outer membrane</location>
        <topology evidence="6">Peripheral membrane protein</topology>
    </subcellularLocation>
    <subcellularLocation>
        <location evidence="1">Nucleus</location>
    </subcellularLocation>
</comment>
<evidence type="ECO:0000256" key="14">
    <source>
        <dbReference type="ARBA" id="ARBA00022787"/>
    </source>
</evidence>
<keyword evidence="17" id="KW-0496">Mitochondrion</keyword>
<accession>A0A7R9MBU6</accession>
<evidence type="ECO:0000256" key="3">
    <source>
        <dbReference type="ARBA" id="ARBA00004220"/>
    </source>
</evidence>
<evidence type="ECO:0000259" key="24">
    <source>
        <dbReference type="Pfam" id="PF16978"/>
    </source>
</evidence>
<keyword evidence="14" id="KW-1000">Mitochondrion outer membrane</keyword>
<evidence type="ECO:0000256" key="12">
    <source>
        <dbReference type="ARBA" id="ARBA00022490"/>
    </source>
</evidence>
<keyword evidence="13" id="KW-0967">Endosome</keyword>
<dbReference type="OrthoDB" id="241990at2759"/>
<dbReference type="GO" id="GO:0005765">
    <property type="term" value="C:lysosomal membrane"/>
    <property type="evidence" value="ECO:0007669"/>
    <property type="project" value="UniProtKB-SubCell"/>
</dbReference>
<dbReference type="GO" id="GO:0005741">
    <property type="term" value="C:mitochondrial outer membrane"/>
    <property type="evidence" value="ECO:0007669"/>
    <property type="project" value="UniProtKB-SubCell"/>
</dbReference>
<evidence type="ECO:0000256" key="6">
    <source>
        <dbReference type="ARBA" id="ARBA00004450"/>
    </source>
</evidence>
<evidence type="ECO:0000256" key="4">
    <source>
        <dbReference type="ARBA" id="ARBA00004395"/>
    </source>
</evidence>
<name>A0A7R9MBU6_9ACAR</name>
<dbReference type="GO" id="GO:0005546">
    <property type="term" value="F:phosphatidylinositol-4,5-bisphosphate binding"/>
    <property type="evidence" value="ECO:0007669"/>
    <property type="project" value="TreeGrafter"/>
</dbReference>
<evidence type="ECO:0000259" key="26">
    <source>
        <dbReference type="Pfam" id="PF25322"/>
    </source>
</evidence>
<keyword evidence="12" id="KW-0963">Cytoplasm</keyword>
<dbReference type="PANTHER" id="PTHR13335">
    <property type="entry name" value="TARGET OF RAPAMYCIN COMPLEX 2 SUBUNIT MAPKAP1"/>
    <property type="match status" value="1"/>
</dbReference>
<dbReference type="InterPro" id="IPR057339">
    <property type="entry name" value="RBD_SIN1"/>
</dbReference>
<feature type="domain" description="Sin1 N-terminal" evidence="23">
    <location>
        <begin position="47"/>
        <end position="127"/>
    </location>
</feature>
<evidence type="ECO:0000256" key="19">
    <source>
        <dbReference type="ARBA" id="ARBA00023228"/>
    </source>
</evidence>
<dbReference type="InterPro" id="IPR031313">
    <property type="entry name" value="Sin1_PH_dom"/>
</dbReference>
<evidence type="ECO:0000256" key="10">
    <source>
        <dbReference type="ARBA" id="ARBA00014183"/>
    </source>
</evidence>
<dbReference type="EMBL" id="OC926597">
    <property type="protein sequence ID" value="CAD7656806.1"/>
    <property type="molecule type" value="Genomic_DNA"/>
</dbReference>
<dbReference type="GO" id="GO:0038203">
    <property type="term" value="P:TORC2 signaling"/>
    <property type="evidence" value="ECO:0007669"/>
    <property type="project" value="TreeGrafter"/>
</dbReference>
<dbReference type="Pfam" id="PF05422">
    <property type="entry name" value="SIN1"/>
    <property type="match status" value="1"/>
</dbReference>
<dbReference type="GO" id="GO:0031932">
    <property type="term" value="C:TORC2 complex"/>
    <property type="evidence" value="ECO:0007669"/>
    <property type="project" value="InterPro"/>
</dbReference>
<evidence type="ECO:0000256" key="7">
    <source>
        <dbReference type="ARBA" id="ARBA00004556"/>
    </source>
</evidence>
<sequence length="507" mass="57837">MAFYDDKRFILSHIRHSFITCDDTGLCEMVMLNESIQDRYADEEADDALVLKSLELETKSELSEAAQSYDIMSDMDLIGVRRRSNTAQRLERLKKEKKSQSKLQTYAWKPNPYPLSESEISELFPKKPLTQTVKPVVKAAEGLTTATKKSALSLLLEKCPDIPNNPFNEYARFDGRVSEAAPTKRITIYLTMLSSQQRQQPMEVVTQINARVDDLIGLICWQYTNEGKEPRLKASVSHYSLRIAEENGEVDPDFPSLNSKELVAKFGFPVLALVEKDEHDSNLLVTIFIDEVFSKIQVNNLQISLQELLELTMRKRRPSLIKGVSYKLEKRTEPGVSLDLKQTLADCNSLEFVLTPDQPPVDFGESRAANRFELDMSAMEAPLYRSYNVTAINKLGRTADVEMGISGDKIEITPMPNKGFFQWQPKAATVNDEDVVLCELLAHKLNTGKSTFKVVYWNGDEYKHWTFEAETSVTNEILKKLQFVMQMKTSLIRNEYFALKEHKSLKK</sequence>
<keyword evidence="18" id="KW-0472">Membrane</keyword>
<reference evidence="27" key="1">
    <citation type="submission" date="2020-11" db="EMBL/GenBank/DDBJ databases">
        <authorList>
            <person name="Tran Van P."/>
        </authorList>
    </citation>
    <scope>NUCLEOTIDE SEQUENCE</scope>
</reference>
<dbReference type="GO" id="GO:0005634">
    <property type="term" value="C:nucleus"/>
    <property type="evidence" value="ECO:0007669"/>
    <property type="project" value="UniProtKB-SubCell"/>
</dbReference>
<keyword evidence="19" id="KW-0458">Lysosome</keyword>
<evidence type="ECO:0000256" key="2">
    <source>
        <dbReference type="ARBA" id="ARBA00004202"/>
    </source>
</evidence>
<dbReference type="InterPro" id="IPR011993">
    <property type="entry name" value="PH-like_dom_sf"/>
</dbReference>
<evidence type="ECO:0000259" key="23">
    <source>
        <dbReference type="Pfam" id="PF05422"/>
    </source>
</evidence>
<keyword evidence="16" id="KW-0333">Golgi apparatus</keyword>
<keyword evidence="20" id="KW-0539">Nucleus</keyword>
<evidence type="ECO:0000313" key="28">
    <source>
        <dbReference type="Proteomes" id="UP000728032"/>
    </source>
</evidence>
<dbReference type="Proteomes" id="UP000728032">
    <property type="component" value="Unassembled WGS sequence"/>
</dbReference>
<dbReference type="Gene3D" id="2.30.29.30">
    <property type="entry name" value="Pleckstrin-homology domain (PH domain)/Phosphotyrosine-binding domain (PTB)"/>
    <property type="match status" value="1"/>
</dbReference>
<protein>
    <recommendedName>
        <fullName evidence="10">Target of rapamycin complex 2 subunit MAPKAP1</fullName>
    </recommendedName>
    <alternativeName>
        <fullName evidence="22">Stress-activated map kinase-interacting protein 1</fullName>
    </alternativeName>
</protein>
<evidence type="ECO:0000256" key="20">
    <source>
        <dbReference type="ARBA" id="ARBA00023242"/>
    </source>
</evidence>
<keyword evidence="28" id="KW-1185">Reference proteome</keyword>
<dbReference type="GO" id="GO:0005886">
    <property type="term" value="C:plasma membrane"/>
    <property type="evidence" value="ECO:0007669"/>
    <property type="project" value="UniProtKB-SubCell"/>
</dbReference>
<evidence type="ECO:0000256" key="5">
    <source>
        <dbReference type="ARBA" id="ARBA00004406"/>
    </source>
</evidence>
<dbReference type="GO" id="GO:0000139">
    <property type="term" value="C:Golgi membrane"/>
    <property type="evidence" value="ECO:0007669"/>
    <property type="project" value="UniProtKB-SubCell"/>
</dbReference>
<dbReference type="EMBL" id="CAJPVJ010011772">
    <property type="protein sequence ID" value="CAG2173993.1"/>
    <property type="molecule type" value="Genomic_DNA"/>
</dbReference>
<dbReference type="GO" id="GO:0031901">
    <property type="term" value="C:early endosome membrane"/>
    <property type="evidence" value="ECO:0007669"/>
    <property type="project" value="UniProtKB-SubCell"/>
</dbReference>
<gene>
    <name evidence="27" type="ORF">ONB1V03_LOCUS13442</name>
</gene>
<feature type="domain" description="SIN1-type PH" evidence="25">
    <location>
        <begin position="383"/>
        <end position="487"/>
    </location>
</feature>
<keyword evidence="15" id="KW-0256">Endoplasmic reticulum</keyword>